<reference evidence="2 3" key="1">
    <citation type="submission" date="2023-11" db="EMBL/GenBank/DDBJ databases">
        <title>Peredibacter starrii A3.12.</title>
        <authorList>
            <person name="Mitchell R.J."/>
        </authorList>
    </citation>
    <scope>NUCLEOTIDE SEQUENCE [LARGE SCALE GENOMIC DNA]</scope>
    <source>
        <strain evidence="2 3">A3.12</strain>
    </source>
</reference>
<gene>
    <name evidence="2" type="ORF">SOO65_06940</name>
</gene>
<feature type="coiled-coil region" evidence="1">
    <location>
        <begin position="111"/>
        <end position="142"/>
    </location>
</feature>
<dbReference type="Gene3D" id="1.20.120.20">
    <property type="entry name" value="Apolipoprotein"/>
    <property type="match status" value="1"/>
</dbReference>
<organism evidence="2 3">
    <name type="scientific">Peredibacter starrii</name>
    <dbReference type="NCBI Taxonomy" id="28202"/>
    <lineage>
        <taxon>Bacteria</taxon>
        <taxon>Pseudomonadati</taxon>
        <taxon>Bdellovibrionota</taxon>
        <taxon>Bacteriovoracia</taxon>
        <taxon>Bacteriovoracales</taxon>
        <taxon>Bacteriovoracaceae</taxon>
        <taxon>Peredibacter</taxon>
    </lineage>
</organism>
<sequence>MNTNQPDNMKSTEELKNQVLSDIEKVKDDFREIKQRMTPGQIIDDALFYRGRREPGETFAYLRANPIGTTFLTLGTLLLMEDEQHRSFETLAREQATVVKDRVAEKKDQISARVSETVNEAKEKIAQKKDELKSSIERAKQGTETAYTTSIDEFTSAAQPGEALDKVKEKGREVLDFARDLDPMIYLALGAGLGTITGAGLPLSDKEIEAVDSAQSEKMSKFANEIQTALNQSVNILKNEVIGGMTDFKFDLFR</sequence>
<dbReference type="EMBL" id="CP139487">
    <property type="protein sequence ID" value="WPU66479.1"/>
    <property type="molecule type" value="Genomic_DNA"/>
</dbReference>
<dbReference type="AlphaFoldDB" id="A0AAX4HT48"/>
<evidence type="ECO:0000313" key="3">
    <source>
        <dbReference type="Proteomes" id="UP001324634"/>
    </source>
</evidence>
<proteinExistence type="predicted"/>
<dbReference type="KEGG" id="psti:SOO65_06940"/>
<keyword evidence="1" id="KW-0175">Coiled coil</keyword>
<dbReference type="RefSeq" id="WP_321398731.1">
    <property type="nucleotide sequence ID" value="NZ_CP139487.1"/>
</dbReference>
<name>A0AAX4HT48_9BACT</name>
<evidence type="ECO:0000313" key="2">
    <source>
        <dbReference type="EMBL" id="WPU66479.1"/>
    </source>
</evidence>
<protein>
    <submittedName>
        <fullName evidence="2">Uncharacterized protein</fullName>
    </submittedName>
</protein>
<evidence type="ECO:0000256" key="1">
    <source>
        <dbReference type="SAM" id="Coils"/>
    </source>
</evidence>
<keyword evidence="3" id="KW-1185">Reference proteome</keyword>
<accession>A0AAX4HT48</accession>
<dbReference type="Proteomes" id="UP001324634">
    <property type="component" value="Chromosome"/>
</dbReference>